<feature type="transmembrane region" description="Helical" evidence="2">
    <location>
        <begin position="104"/>
        <end position="128"/>
    </location>
</feature>
<comment type="caution">
    <text evidence="3">The sequence shown here is derived from an EMBL/GenBank/DDBJ whole genome shotgun (WGS) entry which is preliminary data.</text>
</comment>
<keyword evidence="2" id="KW-0812">Transmembrane</keyword>
<feature type="transmembrane region" description="Helical" evidence="2">
    <location>
        <begin position="270"/>
        <end position="288"/>
    </location>
</feature>
<dbReference type="RefSeq" id="WP_177079727.1">
    <property type="nucleotide sequence ID" value="NZ_JACARG010000064.1"/>
</dbReference>
<protein>
    <recommendedName>
        <fullName evidence="5">Phage tail protein</fullName>
    </recommendedName>
</protein>
<keyword evidence="2" id="KW-0472">Membrane</keyword>
<feature type="transmembrane region" description="Helical" evidence="2">
    <location>
        <begin position="140"/>
        <end position="158"/>
    </location>
</feature>
<sequence>MAEAQKVESTAVRLTGIDQLSPKLAALQATVGRFRQNLEQTGLGKLDIAGLVKGGGLAAPFVSGIKSALAFKAEVGGVSAAVGQGVTEAAAQGMKDFNASLDKVSVAFGTALLPAVTAVVVGLEPLLASVAQVLTENPQLVQGLAAGAVAFTAIQAAVTGVSQALGLMQLVLSANPIVLVAVGIAVAAGLIVANWKPISAFFVGLGERVMSAIGTLGEFFQTVFAFRPLEQLMHLWGPITGFFAALWDLLKALSVPVVEFMKSLFSWSPLGQIIANWGVISGVFAAIWSDFKLTALEAFTVVSSYFDWSPLDKISAVWGTVTGAFASIWSDIKLQAQDAFVVLSGLFDDWHPMEQLEAMWAPVLSWFTELSEKLAVITAPIRKLFDGGLGEAINRATGSVVELTTEQQARNAESARNPSWFRKGPELISPLASSSSSLLQQTAANNRTQLNGDLRVSFDNAPAGLRVDQPQTNQPGLSVTPRVGYRSLSLGGSNELA</sequence>
<reference evidence="3 4" key="1">
    <citation type="submission" date="2020-04" db="EMBL/GenBank/DDBJ databases">
        <title>Molecular characterization of pseudomonads from Agaricus bisporus reveal novel blotch 2 pathogens in Western Europe.</title>
        <authorList>
            <person name="Taparia T."/>
            <person name="Krijger M."/>
            <person name="Haynes E."/>
            <person name="Elpinstone J.G."/>
            <person name="Noble R."/>
            <person name="Van Der Wolf J."/>
        </authorList>
    </citation>
    <scope>NUCLEOTIDE SEQUENCE [LARGE SCALE GENOMIC DNA]</scope>
    <source>
        <strain evidence="3 4">IPO3782</strain>
    </source>
</reference>
<feature type="transmembrane region" description="Helical" evidence="2">
    <location>
        <begin position="170"/>
        <end position="192"/>
    </location>
</feature>
<evidence type="ECO:0000256" key="2">
    <source>
        <dbReference type="SAM" id="Phobius"/>
    </source>
</evidence>
<organism evidence="3 4">
    <name type="scientific">Pseudomonas yamanorum</name>
    <dbReference type="NCBI Taxonomy" id="515393"/>
    <lineage>
        <taxon>Bacteria</taxon>
        <taxon>Pseudomonadati</taxon>
        <taxon>Pseudomonadota</taxon>
        <taxon>Gammaproteobacteria</taxon>
        <taxon>Pseudomonadales</taxon>
        <taxon>Pseudomonadaceae</taxon>
        <taxon>Pseudomonas</taxon>
    </lineage>
</organism>
<dbReference type="AlphaFoldDB" id="A0A7Y8ELQ6"/>
<evidence type="ECO:0000256" key="1">
    <source>
        <dbReference type="SAM" id="MobiDB-lite"/>
    </source>
</evidence>
<name>A0A7Y8ELQ6_9PSED</name>
<feature type="region of interest" description="Disordered" evidence="1">
    <location>
        <begin position="463"/>
        <end position="485"/>
    </location>
</feature>
<proteinExistence type="predicted"/>
<dbReference type="EMBL" id="JACARG010000064">
    <property type="protein sequence ID" value="NWE16991.1"/>
    <property type="molecule type" value="Genomic_DNA"/>
</dbReference>
<evidence type="ECO:0000313" key="4">
    <source>
        <dbReference type="Proteomes" id="UP000531950"/>
    </source>
</evidence>
<evidence type="ECO:0008006" key="5">
    <source>
        <dbReference type="Google" id="ProtNLM"/>
    </source>
</evidence>
<accession>A0A7Y8ELQ6</accession>
<dbReference type="Proteomes" id="UP000531950">
    <property type="component" value="Unassembled WGS sequence"/>
</dbReference>
<gene>
    <name evidence="3" type="ORF">HX822_28940</name>
</gene>
<feature type="transmembrane region" description="Helical" evidence="2">
    <location>
        <begin position="232"/>
        <end position="250"/>
    </location>
</feature>
<evidence type="ECO:0000313" key="3">
    <source>
        <dbReference type="EMBL" id="NWE16991.1"/>
    </source>
</evidence>
<keyword evidence="2" id="KW-1133">Transmembrane helix</keyword>